<reference evidence="2" key="2">
    <citation type="submission" date="2015-01" db="EMBL/GenBank/DDBJ databases">
        <title>Evolutionary Origins and Diversification of the Mycorrhizal Mutualists.</title>
        <authorList>
            <consortium name="DOE Joint Genome Institute"/>
            <consortium name="Mycorrhizal Genomics Consortium"/>
            <person name="Kohler A."/>
            <person name="Kuo A."/>
            <person name="Nagy L.G."/>
            <person name="Floudas D."/>
            <person name="Copeland A."/>
            <person name="Barry K.W."/>
            <person name="Cichocki N."/>
            <person name="Veneault-Fourrey C."/>
            <person name="LaButti K."/>
            <person name="Lindquist E.A."/>
            <person name="Lipzen A."/>
            <person name="Lundell T."/>
            <person name="Morin E."/>
            <person name="Murat C."/>
            <person name="Riley R."/>
            <person name="Ohm R."/>
            <person name="Sun H."/>
            <person name="Tunlid A."/>
            <person name="Henrissat B."/>
            <person name="Grigoriev I.V."/>
            <person name="Hibbett D.S."/>
            <person name="Martin F."/>
        </authorList>
    </citation>
    <scope>NUCLEOTIDE SEQUENCE [LARGE SCALE GENOMIC DNA]</scope>
    <source>
        <strain evidence="2">LaAM-08-1</strain>
    </source>
</reference>
<evidence type="ECO:0000313" key="2">
    <source>
        <dbReference type="Proteomes" id="UP000054477"/>
    </source>
</evidence>
<dbReference type="Proteomes" id="UP000054477">
    <property type="component" value="Unassembled WGS sequence"/>
</dbReference>
<protein>
    <submittedName>
        <fullName evidence="1">Uncharacterized protein</fullName>
    </submittedName>
</protein>
<reference evidence="1 2" key="1">
    <citation type="submission" date="2014-04" db="EMBL/GenBank/DDBJ databases">
        <authorList>
            <consortium name="DOE Joint Genome Institute"/>
            <person name="Kuo A."/>
            <person name="Kohler A."/>
            <person name="Nagy L.G."/>
            <person name="Floudas D."/>
            <person name="Copeland A."/>
            <person name="Barry K.W."/>
            <person name="Cichocki N."/>
            <person name="Veneault-Fourrey C."/>
            <person name="LaButti K."/>
            <person name="Lindquist E.A."/>
            <person name="Lipzen A."/>
            <person name="Lundell T."/>
            <person name="Morin E."/>
            <person name="Murat C."/>
            <person name="Sun H."/>
            <person name="Tunlid A."/>
            <person name="Henrissat B."/>
            <person name="Grigoriev I.V."/>
            <person name="Hibbett D.S."/>
            <person name="Martin F."/>
            <person name="Nordberg H.P."/>
            <person name="Cantor M.N."/>
            <person name="Hua S.X."/>
        </authorList>
    </citation>
    <scope>NUCLEOTIDE SEQUENCE [LARGE SCALE GENOMIC DNA]</scope>
    <source>
        <strain evidence="1 2">LaAM-08-1</strain>
    </source>
</reference>
<evidence type="ECO:0000313" key="1">
    <source>
        <dbReference type="EMBL" id="KIJ95971.1"/>
    </source>
</evidence>
<dbReference type="OrthoDB" id="2750929at2759"/>
<proteinExistence type="predicted"/>
<keyword evidence="2" id="KW-1185">Reference proteome</keyword>
<accession>A0A0C9XE80</accession>
<dbReference type="AlphaFoldDB" id="A0A0C9XE80"/>
<sequence length="368" mass="42365">MMRLANLLRATNNLERPMLQCLQTGFQQRLVTGLQPYSPAAIPTRSNEEKYKIGSTPAIRRTRILKRKPISTFNQHRLLRSDHIDISDCSRPIVKLWDEVNDSEHIWQMSYRESRGERIQFPPNSSGFLYFHQPQGAPLLAGQLRFRLTPSDRPESFSQGEDCMTPEGDVWKIPLFVLHSFPYHQHIYQRLRRDGLVSDALHSKLADVLKTCLCPRNTSVILHSLDQVFPINFAVRSFRFFIVGDSSCRVVDIRFPFEMQIVGHKRGNPFTSRGLVRLELSRLPEHEGTRVLVMRVEKLLGDPGPYLGEDRPLERALVLRHNPAGGNPKVFCLNVDRNSPDHRRKGFSHPDAFPLLLRNPLGDKRSRP</sequence>
<dbReference type="EMBL" id="KN838736">
    <property type="protein sequence ID" value="KIJ95971.1"/>
    <property type="molecule type" value="Genomic_DNA"/>
</dbReference>
<gene>
    <name evidence="1" type="ORF">K443DRAFT_682624</name>
</gene>
<name>A0A0C9XE80_9AGAR</name>
<dbReference type="HOGENOM" id="CLU_066045_1_1_1"/>
<organism evidence="1 2">
    <name type="scientific">Laccaria amethystina LaAM-08-1</name>
    <dbReference type="NCBI Taxonomy" id="1095629"/>
    <lineage>
        <taxon>Eukaryota</taxon>
        <taxon>Fungi</taxon>
        <taxon>Dikarya</taxon>
        <taxon>Basidiomycota</taxon>
        <taxon>Agaricomycotina</taxon>
        <taxon>Agaricomycetes</taxon>
        <taxon>Agaricomycetidae</taxon>
        <taxon>Agaricales</taxon>
        <taxon>Agaricineae</taxon>
        <taxon>Hydnangiaceae</taxon>
        <taxon>Laccaria</taxon>
    </lineage>
</organism>